<evidence type="ECO:0000313" key="2">
    <source>
        <dbReference type="Proteomes" id="UP000015104"/>
    </source>
</evidence>
<name>T1JW20_TETUR</name>
<protein>
    <submittedName>
        <fullName evidence="1">Uncharacterized protein</fullName>
    </submittedName>
</protein>
<dbReference type="HOGENOM" id="CLU_1436146_0_0_1"/>
<evidence type="ECO:0000313" key="1">
    <source>
        <dbReference type="EnsemblMetazoa" id="tetur02g06660.1"/>
    </source>
</evidence>
<keyword evidence="2" id="KW-1185">Reference proteome</keyword>
<reference evidence="2" key="1">
    <citation type="submission" date="2011-08" db="EMBL/GenBank/DDBJ databases">
        <authorList>
            <person name="Rombauts S."/>
        </authorList>
    </citation>
    <scope>NUCLEOTIDE SEQUENCE</scope>
    <source>
        <strain evidence="2">London</strain>
    </source>
</reference>
<dbReference type="EnsemblMetazoa" id="tetur02g06660.1">
    <property type="protein sequence ID" value="tetur02g06660.1"/>
    <property type="gene ID" value="tetur02g06660"/>
</dbReference>
<dbReference type="AlphaFoldDB" id="T1JW20"/>
<proteinExistence type="predicted"/>
<dbReference type="Proteomes" id="UP000015104">
    <property type="component" value="Unassembled WGS sequence"/>
</dbReference>
<dbReference type="EMBL" id="CAEY01000807">
    <property type="status" value="NOT_ANNOTATED_CDS"/>
    <property type="molecule type" value="Genomic_DNA"/>
</dbReference>
<accession>T1JW20</accession>
<organism evidence="1 2">
    <name type="scientific">Tetranychus urticae</name>
    <name type="common">Two-spotted spider mite</name>
    <dbReference type="NCBI Taxonomy" id="32264"/>
    <lineage>
        <taxon>Eukaryota</taxon>
        <taxon>Metazoa</taxon>
        <taxon>Ecdysozoa</taxon>
        <taxon>Arthropoda</taxon>
        <taxon>Chelicerata</taxon>
        <taxon>Arachnida</taxon>
        <taxon>Acari</taxon>
        <taxon>Acariformes</taxon>
        <taxon>Trombidiformes</taxon>
        <taxon>Prostigmata</taxon>
        <taxon>Eleutherengona</taxon>
        <taxon>Raphignathae</taxon>
        <taxon>Tetranychoidea</taxon>
        <taxon>Tetranychidae</taxon>
        <taxon>Tetranychus</taxon>
    </lineage>
</organism>
<reference evidence="1" key="2">
    <citation type="submission" date="2015-06" db="UniProtKB">
        <authorList>
            <consortium name="EnsemblMetazoa"/>
        </authorList>
    </citation>
    <scope>IDENTIFICATION</scope>
</reference>
<sequence length="189" mass="21934">MECFQKKGQQEILDEMEIDDHVFTQAATFPRTHDTTNLTDETSKNNMLLERGPSRELFRINSILLRNRAANEEHADDENLAEAYVLEIMLHKKCEKLRKDLLAAGFDYVSSWNCNHTGPFTDRIKAFDTMIVPKGHKHSLILKDLEYVSMVFTHIIDQAVTKRNLTVRCDLSFYLIITQPYPPLTTQME</sequence>